<name>A0A4P9X8V7_9FUNG</name>
<evidence type="ECO:0000313" key="5">
    <source>
        <dbReference type="Proteomes" id="UP000274922"/>
    </source>
</evidence>
<organism evidence="4 5">
    <name type="scientific">Caulochytrium protostelioides</name>
    <dbReference type="NCBI Taxonomy" id="1555241"/>
    <lineage>
        <taxon>Eukaryota</taxon>
        <taxon>Fungi</taxon>
        <taxon>Fungi incertae sedis</taxon>
        <taxon>Chytridiomycota</taxon>
        <taxon>Chytridiomycota incertae sedis</taxon>
        <taxon>Chytridiomycetes</taxon>
        <taxon>Caulochytriales</taxon>
        <taxon>Caulochytriaceae</taxon>
        <taxon>Caulochytrium</taxon>
    </lineage>
</organism>
<proteinExistence type="predicted"/>
<dbReference type="InterPro" id="IPR027107">
    <property type="entry name" value="Tuberin/Ral-act_asu"/>
</dbReference>
<dbReference type="GO" id="GO:0051056">
    <property type="term" value="P:regulation of small GTPase mediated signal transduction"/>
    <property type="evidence" value="ECO:0007669"/>
    <property type="project" value="InterPro"/>
</dbReference>
<feature type="region of interest" description="Disordered" evidence="2">
    <location>
        <begin position="424"/>
        <end position="447"/>
    </location>
</feature>
<dbReference type="AlphaFoldDB" id="A0A4P9X8V7"/>
<dbReference type="PROSITE" id="PS50085">
    <property type="entry name" value="RAPGAP"/>
    <property type="match status" value="1"/>
</dbReference>
<dbReference type="GO" id="GO:0005096">
    <property type="term" value="F:GTPase activator activity"/>
    <property type="evidence" value="ECO:0007669"/>
    <property type="project" value="UniProtKB-KW"/>
</dbReference>
<dbReference type="STRING" id="1555241.A0A4P9X8V7"/>
<dbReference type="Pfam" id="PF02145">
    <property type="entry name" value="Rap_GAP"/>
    <property type="match status" value="1"/>
</dbReference>
<dbReference type="InterPro" id="IPR000331">
    <property type="entry name" value="Rap/Ran_GAP_dom"/>
</dbReference>
<dbReference type="GO" id="GO:0005634">
    <property type="term" value="C:nucleus"/>
    <property type="evidence" value="ECO:0007669"/>
    <property type="project" value="InterPro"/>
</dbReference>
<keyword evidence="5" id="KW-1185">Reference proteome</keyword>
<accession>A0A4P9X8V7</accession>
<evidence type="ECO:0000256" key="2">
    <source>
        <dbReference type="SAM" id="MobiDB-lite"/>
    </source>
</evidence>
<dbReference type="InterPro" id="IPR035974">
    <property type="entry name" value="Rap/Ran-GAP_sf"/>
</dbReference>
<dbReference type="InterPro" id="IPR018515">
    <property type="entry name" value="Tuberin-type_domain"/>
</dbReference>
<keyword evidence="1" id="KW-0343">GTPase activation</keyword>
<feature type="non-terminal residue" evidence="4">
    <location>
        <position position="613"/>
    </location>
</feature>
<feature type="domain" description="Rap-GAP" evidence="3">
    <location>
        <begin position="456"/>
        <end position="613"/>
    </location>
</feature>
<dbReference type="PANTHER" id="PTHR10063:SF0">
    <property type="entry name" value="TUBERIN"/>
    <property type="match status" value="1"/>
</dbReference>
<reference evidence="5" key="1">
    <citation type="journal article" date="2018" name="Nat. Microbiol.">
        <title>Leveraging single-cell genomics to expand the fungal tree of life.</title>
        <authorList>
            <person name="Ahrendt S.R."/>
            <person name="Quandt C.A."/>
            <person name="Ciobanu D."/>
            <person name="Clum A."/>
            <person name="Salamov A."/>
            <person name="Andreopoulos B."/>
            <person name="Cheng J.F."/>
            <person name="Woyke T."/>
            <person name="Pelin A."/>
            <person name="Henrissat B."/>
            <person name="Reynolds N.K."/>
            <person name="Benny G.L."/>
            <person name="Smith M.E."/>
            <person name="James T.Y."/>
            <person name="Grigoriev I.V."/>
        </authorList>
    </citation>
    <scope>NUCLEOTIDE SEQUENCE [LARGE SCALE GENOMIC DNA]</scope>
    <source>
        <strain evidence="5">ATCC 52028</strain>
    </source>
</reference>
<dbReference type="EMBL" id="ML014173">
    <property type="protein sequence ID" value="RKP01411.1"/>
    <property type="molecule type" value="Genomic_DNA"/>
</dbReference>
<dbReference type="Gene3D" id="3.40.50.11210">
    <property type="entry name" value="Rap/Ran-GAP"/>
    <property type="match status" value="1"/>
</dbReference>
<protein>
    <recommendedName>
        <fullName evidence="3">Rap-GAP domain-containing protein</fullName>
    </recommendedName>
</protein>
<dbReference type="GO" id="GO:0005737">
    <property type="term" value="C:cytoplasm"/>
    <property type="evidence" value="ECO:0007669"/>
    <property type="project" value="TreeGrafter"/>
</dbReference>
<dbReference type="Proteomes" id="UP000274922">
    <property type="component" value="Unassembled WGS sequence"/>
</dbReference>
<gene>
    <name evidence="4" type="ORF">CXG81DRAFT_12036</name>
</gene>
<feature type="region of interest" description="Disordered" evidence="2">
    <location>
        <begin position="371"/>
        <end position="391"/>
    </location>
</feature>
<dbReference type="SUPFAM" id="SSF111347">
    <property type="entry name" value="Rap/Ran-GAP"/>
    <property type="match status" value="1"/>
</dbReference>
<evidence type="ECO:0000259" key="3">
    <source>
        <dbReference type="PROSITE" id="PS50085"/>
    </source>
</evidence>
<evidence type="ECO:0000256" key="1">
    <source>
        <dbReference type="ARBA" id="ARBA00022468"/>
    </source>
</evidence>
<sequence>MPISAHVALGQLRVDLYLEVLITLLCEPCPYPLFQQLLDELPQQLANLPLWHEAIREIRTLRSVLCSMVLKERAFENITDVPPALAKTTVYRQLIYVLLILLPFHQHFNRQQHEELVMVFQTGLSKWPVANKLCIHALQVCLYEFPSLMTKALPGLLMKISQNMATSMGIPNLEFLAALADLPALTRNLTETDYRRILAIGLQHINNVSPPHDATPATKASLVYLEQLAFYVITLWFTSIRLMDRRRYVPFIIHYLQRDTSVTEEENRANTQLVMDMLITSTFANCWSRTKQRSIASGVMATPGMPLGGAAAPLTKAWLFNNCIMTMTMIDDRWCEIWIRRPSGLVSFTIHLDNPLKEHTHSATMTTAHAMAADSGSGGGGRDASSATGLGMPPAATFPELPPILAYQHLFDAAFPSAAAAPTSASPFGDLRSPPPPPSAPSPASLPEDDAVRRALGVLDRTPVVDLHKIGVTYVATGQSHEREILLNEHGSRAYSLFLQSMGRMAKLRGNHDIYTGGLDIEHDIDGEYAIYWQDDLSQLILHSTTLMPSGTPQPAATAEPAALLPSQEAALINKKRHIGNDYVLIVWNDSGMPYRFETIPGQFNLVNIVITP</sequence>
<dbReference type="PANTHER" id="PTHR10063">
    <property type="entry name" value="TUBERIN"/>
    <property type="match status" value="1"/>
</dbReference>
<evidence type="ECO:0000313" key="4">
    <source>
        <dbReference type="EMBL" id="RKP01411.1"/>
    </source>
</evidence>
<dbReference type="OrthoDB" id="19311at2759"/>
<dbReference type="Pfam" id="PF03542">
    <property type="entry name" value="Tuberin"/>
    <property type="match status" value="1"/>
</dbReference>